<dbReference type="SUPFAM" id="SSF143631">
    <property type="entry name" value="ApbE-like"/>
    <property type="match status" value="1"/>
</dbReference>
<organism evidence="1 2">
    <name type="scientific">Williamsia herbipolensis</name>
    <dbReference type="NCBI Taxonomy" id="1603258"/>
    <lineage>
        <taxon>Bacteria</taxon>
        <taxon>Bacillati</taxon>
        <taxon>Actinomycetota</taxon>
        <taxon>Actinomycetes</taxon>
        <taxon>Mycobacteriales</taxon>
        <taxon>Nocardiaceae</taxon>
        <taxon>Williamsia</taxon>
    </lineage>
</organism>
<sequence length="292" mass="30423">MIATTSLTGLDTDITVSVTEPATLGSARREVARHAENIDLTVNRRRASAEIHAVDLAAGTPVMVSVVFEQILTDALFHADLTGGATQAVRRSSVPDYRHLPHLRFTTDGPLPVVVRTVSPIPAWHRPRLGDGCVTVPADVRIELLTAGHAFLADMAAHLVGERLGCGVMVAVGGVAASAGHPPLGGWHVASAPAIGELELPQGHAMATVSAADIAALPRGPFDPRPVSGVTSATVVADHAGTAQAAATLMHTDPTRARAWILEEQMSAWSVDRDGTVDEFGPLAARLHAHAA</sequence>
<reference evidence="1 2" key="1">
    <citation type="submission" date="2022-10" db="EMBL/GenBank/DDBJ databases">
        <title>The complete genomes of actinobacterial strains from the NBC collection.</title>
        <authorList>
            <person name="Joergensen T.S."/>
            <person name="Alvarez Arevalo M."/>
            <person name="Sterndorff E.B."/>
            <person name="Faurdal D."/>
            <person name="Vuksanovic O."/>
            <person name="Mourched A.-S."/>
            <person name="Charusanti P."/>
            <person name="Shaw S."/>
            <person name="Blin K."/>
            <person name="Weber T."/>
        </authorList>
    </citation>
    <scope>NUCLEOTIDE SEQUENCE [LARGE SCALE GENOMIC DNA]</scope>
    <source>
        <strain evidence="1 2">NBC_00319</strain>
    </source>
</reference>
<dbReference type="Pfam" id="PF02424">
    <property type="entry name" value="ApbE"/>
    <property type="match status" value="1"/>
</dbReference>
<dbReference type="KEGG" id="whr:OG579_16305"/>
<dbReference type="Proteomes" id="UP001432128">
    <property type="component" value="Chromosome"/>
</dbReference>
<proteinExistence type="predicted"/>
<evidence type="ECO:0000313" key="1">
    <source>
        <dbReference type="EMBL" id="WUM19256.1"/>
    </source>
</evidence>
<keyword evidence="1" id="KW-0808">Transferase</keyword>
<keyword evidence="2" id="KW-1185">Reference proteome</keyword>
<dbReference type="InterPro" id="IPR003374">
    <property type="entry name" value="ApbE-like_sf"/>
</dbReference>
<gene>
    <name evidence="1" type="ORF">OG579_16305</name>
</gene>
<name>A0AAU4JZN1_9NOCA</name>
<accession>A0AAU4JZN1</accession>
<protein>
    <submittedName>
        <fullName evidence="1">FAD:protein FMN transferase</fullName>
    </submittedName>
</protein>
<dbReference type="Gene3D" id="3.10.520.10">
    <property type="entry name" value="ApbE-like domains"/>
    <property type="match status" value="1"/>
</dbReference>
<dbReference type="GO" id="GO:0016740">
    <property type="term" value="F:transferase activity"/>
    <property type="evidence" value="ECO:0007669"/>
    <property type="project" value="UniProtKB-KW"/>
</dbReference>
<dbReference type="RefSeq" id="WP_328856788.1">
    <property type="nucleotide sequence ID" value="NZ_CP108021.1"/>
</dbReference>
<dbReference type="EMBL" id="CP108021">
    <property type="protein sequence ID" value="WUM19256.1"/>
    <property type="molecule type" value="Genomic_DNA"/>
</dbReference>
<evidence type="ECO:0000313" key="2">
    <source>
        <dbReference type="Proteomes" id="UP001432128"/>
    </source>
</evidence>
<dbReference type="InterPro" id="IPR024932">
    <property type="entry name" value="ApbE"/>
</dbReference>
<dbReference type="AlphaFoldDB" id="A0AAU4JZN1"/>